<dbReference type="EMBL" id="BART01035913">
    <property type="protein sequence ID" value="GAH06185.1"/>
    <property type="molecule type" value="Genomic_DNA"/>
</dbReference>
<keyword evidence="1" id="KW-0004">4Fe-4S</keyword>
<dbReference type="SUPFAM" id="SSF46548">
    <property type="entry name" value="alpha-helical ferredoxin"/>
    <property type="match status" value="1"/>
</dbReference>
<dbReference type="PROSITE" id="PS00198">
    <property type="entry name" value="4FE4S_FER_1"/>
    <property type="match status" value="1"/>
</dbReference>
<reference evidence="8" key="1">
    <citation type="journal article" date="2014" name="Front. Microbiol.">
        <title>High frequency of phylogenetically diverse reductive dehalogenase-homologous genes in deep subseafloor sedimentary metagenomes.</title>
        <authorList>
            <person name="Kawai M."/>
            <person name="Futagami T."/>
            <person name="Toyoda A."/>
            <person name="Takaki Y."/>
            <person name="Nishi S."/>
            <person name="Hori S."/>
            <person name="Arai W."/>
            <person name="Tsubouchi T."/>
            <person name="Morono Y."/>
            <person name="Uchiyama I."/>
            <person name="Ito T."/>
            <person name="Fujiyama A."/>
            <person name="Inagaki F."/>
            <person name="Takami H."/>
        </authorList>
    </citation>
    <scope>NUCLEOTIDE SEQUENCE</scope>
    <source>
        <strain evidence="8">Expedition CK06-06</strain>
    </source>
</reference>
<evidence type="ECO:0000313" key="8">
    <source>
        <dbReference type="EMBL" id="GAH06185.1"/>
    </source>
</evidence>
<comment type="caution">
    <text evidence="8">The sequence shown here is derived from an EMBL/GenBank/DDBJ whole genome shotgun (WGS) entry which is preliminary data.</text>
</comment>
<dbReference type="GO" id="GO:0005886">
    <property type="term" value="C:plasma membrane"/>
    <property type="evidence" value="ECO:0007669"/>
    <property type="project" value="TreeGrafter"/>
</dbReference>
<evidence type="ECO:0000256" key="1">
    <source>
        <dbReference type="ARBA" id="ARBA00022485"/>
    </source>
</evidence>
<keyword evidence="6" id="KW-0472">Membrane</keyword>
<feature type="non-terminal residue" evidence="8">
    <location>
        <position position="1"/>
    </location>
</feature>
<feature type="domain" description="4Fe-4S ferredoxin-type" evidence="7">
    <location>
        <begin position="155"/>
        <end position="177"/>
    </location>
</feature>
<evidence type="ECO:0000256" key="4">
    <source>
        <dbReference type="ARBA" id="ARBA00023004"/>
    </source>
</evidence>
<accession>X1DCZ2</accession>
<dbReference type="AlphaFoldDB" id="X1DCZ2"/>
<dbReference type="GO" id="GO:0046872">
    <property type="term" value="F:metal ion binding"/>
    <property type="evidence" value="ECO:0007669"/>
    <property type="project" value="UniProtKB-KW"/>
</dbReference>
<feature type="transmembrane region" description="Helical" evidence="6">
    <location>
        <begin position="31"/>
        <end position="49"/>
    </location>
</feature>
<dbReference type="InterPro" id="IPR009051">
    <property type="entry name" value="Helical_ferredxn"/>
</dbReference>
<dbReference type="PROSITE" id="PS51379">
    <property type="entry name" value="4FE4S_FER_2"/>
    <property type="match status" value="1"/>
</dbReference>
<feature type="transmembrane region" description="Helical" evidence="6">
    <location>
        <begin position="61"/>
        <end position="80"/>
    </location>
</feature>
<evidence type="ECO:0000256" key="3">
    <source>
        <dbReference type="ARBA" id="ARBA00023002"/>
    </source>
</evidence>
<keyword evidence="6" id="KW-1133">Transmembrane helix</keyword>
<dbReference type="GO" id="GO:0051539">
    <property type="term" value="F:4 iron, 4 sulfur cluster binding"/>
    <property type="evidence" value="ECO:0007669"/>
    <property type="project" value="UniProtKB-KW"/>
</dbReference>
<dbReference type="PANTHER" id="PTHR43255:SF1">
    <property type="entry name" value="IRON-SULFUR-BINDING OXIDOREDUCTASE FADF-RELATED"/>
    <property type="match status" value="1"/>
</dbReference>
<dbReference type="Gene3D" id="1.20.950.20">
    <property type="entry name" value="Transmembrane di-heme cytochromes, Chain C"/>
    <property type="match status" value="1"/>
</dbReference>
<keyword evidence="4" id="KW-0408">Iron</keyword>
<evidence type="ECO:0000256" key="2">
    <source>
        <dbReference type="ARBA" id="ARBA00022723"/>
    </source>
</evidence>
<keyword evidence="5" id="KW-0411">Iron-sulfur</keyword>
<evidence type="ECO:0000259" key="7">
    <source>
        <dbReference type="PROSITE" id="PS51379"/>
    </source>
</evidence>
<dbReference type="InterPro" id="IPR017900">
    <property type="entry name" value="4Fe4S_Fe_S_CS"/>
</dbReference>
<sequence length="181" mass="20396">ALCVALYRRFVVKPERLIYEDQKAVNQDACIIIGLILLLIVLLFGARAAEYLLAQGEPSQYFPRLAFVSVAFSSLFAGLTTEGLQAWYSFCWWGHTVVILGFLIYIPFSKHLHLLGAIPNVFFRRLSSVGELSKMDLEDETAETYGVSKIEEFSWKQLLDLYACTECGRCSDNCPYELGGC</sequence>
<dbReference type="Gene3D" id="1.10.1060.10">
    <property type="entry name" value="Alpha-helical ferredoxin"/>
    <property type="match status" value="1"/>
</dbReference>
<protein>
    <recommendedName>
        <fullName evidence="7">4Fe-4S ferredoxin-type domain-containing protein</fullName>
    </recommendedName>
</protein>
<dbReference type="InterPro" id="IPR017896">
    <property type="entry name" value="4Fe4S_Fe-S-bd"/>
</dbReference>
<evidence type="ECO:0000256" key="5">
    <source>
        <dbReference type="ARBA" id="ARBA00023014"/>
    </source>
</evidence>
<dbReference type="SUPFAM" id="SSF103501">
    <property type="entry name" value="Respiratory nitrate reductase 1 gamma chain"/>
    <property type="match status" value="1"/>
</dbReference>
<keyword evidence="6" id="KW-0812">Transmembrane</keyword>
<keyword evidence="3" id="KW-0560">Oxidoreductase</keyword>
<dbReference type="GO" id="GO:0016491">
    <property type="term" value="F:oxidoreductase activity"/>
    <property type="evidence" value="ECO:0007669"/>
    <property type="project" value="UniProtKB-KW"/>
</dbReference>
<dbReference type="PANTHER" id="PTHR43255">
    <property type="entry name" value="IRON-SULFUR-BINDING OXIDOREDUCTASE FADF-RELATED-RELATED"/>
    <property type="match status" value="1"/>
</dbReference>
<feature type="non-terminal residue" evidence="8">
    <location>
        <position position="181"/>
    </location>
</feature>
<dbReference type="InterPro" id="IPR036197">
    <property type="entry name" value="NarG-like_sf"/>
</dbReference>
<keyword evidence="2" id="KW-0479">Metal-binding</keyword>
<gene>
    <name evidence="8" type="ORF">S01H4_60781</name>
</gene>
<proteinExistence type="predicted"/>
<feature type="transmembrane region" description="Helical" evidence="6">
    <location>
        <begin position="86"/>
        <end position="106"/>
    </location>
</feature>
<name>X1DCZ2_9ZZZZ</name>
<organism evidence="8">
    <name type="scientific">marine sediment metagenome</name>
    <dbReference type="NCBI Taxonomy" id="412755"/>
    <lineage>
        <taxon>unclassified sequences</taxon>
        <taxon>metagenomes</taxon>
        <taxon>ecological metagenomes</taxon>
    </lineage>
</organism>
<dbReference type="InterPro" id="IPR051460">
    <property type="entry name" value="HdrC_iron-sulfur_subunit"/>
</dbReference>
<evidence type="ECO:0000256" key="6">
    <source>
        <dbReference type="SAM" id="Phobius"/>
    </source>
</evidence>